<keyword evidence="3" id="KW-1185">Reference proteome</keyword>
<evidence type="ECO:0000313" key="3">
    <source>
        <dbReference type="Proteomes" id="UP000634530"/>
    </source>
</evidence>
<feature type="transmembrane region" description="Helical" evidence="1">
    <location>
        <begin position="51"/>
        <end position="69"/>
    </location>
</feature>
<dbReference type="EMBL" id="CP077093">
    <property type="protein sequence ID" value="QXI29523.1"/>
    <property type="molecule type" value="Genomic_DNA"/>
</dbReference>
<dbReference type="KEGG" id="pvw:HU752_006085"/>
<reference evidence="2 3" key="1">
    <citation type="journal article" date="2020" name="Microorganisms">
        <title>Reliable Identification of Environmental Pseudomonas Isolates Using the rpoD Gene.</title>
        <authorList>
            <consortium name="The Broad Institute Genome Sequencing Platform"/>
            <person name="Girard L."/>
            <person name="Lood C."/>
            <person name="Rokni-Zadeh H."/>
            <person name="van Noort V."/>
            <person name="Lavigne R."/>
            <person name="De Mot R."/>
        </authorList>
    </citation>
    <scope>NUCLEOTIDE SEQUENCE [LARGE SCALE GENOMIC DNA]</scope>
    <source>
        <strain evidence="2 3">RW8P3</strain>
    </source>
</reference>
<dbReference type="Proteomes" id="UP000634530">
    <property type="component" value="Chromosome"/>
</dbReference>
<name>A0A9E6PN43_9PSED</name>
<protein>
    <submittedName>
        <fullName evidence="2">Uncharacterized protein</fullName>
    </submittedName>
</protein>
<accession>A0A9E6PN43</accession>
<organism evidence="2 3">
    <name type="scientific">Pseudomonas vanderleydeniana</name>
    <dbReference type="NCBI Taxonomy" id="2745495"/>
    <lineage>
        <taxon>Bacteria</taxon>
        <taxon>Pseudomonadati</taxon>
        <taxon>Pseudomonadota</taxon>
        <taxon>Gammaproteobacteria</taxon>
        <taxon>Pseudomonadales</taxon>
        <taxon>Pseudomonadaceae</taxon>
        <taxon>Pseudomonas</taxon>
    </lineage>
</organism>
<feature type="transmembrane region" description="Helical" evidence="1">
    <location>
        <begin position="6"/>
        <end position="24"/>
    </location>
</feature>
<feature type="transmembrane region" description="Helical" evidence="1">
    <location>
        <begin position="29"/>
        <end position="45"/>
    </location>
</feature>
<reference evidence="2 3" key="2">
    <citation type="journal article" date="2021" name="Microorganisms">
        <title>The Ever-Expanding Pseudomonas Genus: Description of 43 New Species and Partition of the Pseudomonas putida Group.</title>
        <authorList>
            <person name="Girard L."/>
            <person name="Lood C."/>
            <person name="Hofte M."/>
            <person name="Vandamme P."/>
            <person name="Rokni-Zadeh H."/>
            <person name="van Noort V."/>
            <person name="Lavigne R."/>
            <person name="De Mot R."/>
        </authorList>
    </citation>
    <scope>NUCLEOTIDE SEQUENCE [LARGE SCALE GENOMIC DNA]</scope>
    <source>
        <strain evidence="2 3">RW8P3</strain>
    </source>
</reference>
<keyword evidence="1" id="KW-0472">Membrane</keyword>
<dbReference type="RefSeq" id="WP_186681084.1">
    <property type="nucleotide sequence ID" value="NZ_CP077093.1"/>
</dbReference>
<dbReference type="AlphaFoldDB" id="A0A9E6PN43"/>
<evidence type="ECO:0000256" key="1">
    <source>
        <dbReference type="SAM" id="Phobius"/>
    </source>
</evidence>
<sequence>MSEPAQFLAFYALLLPIGHLVRAYSVRKWLGLLMIIAGLAAPWMIPRMFQGFDLVIFSFVISAVGFDLFRRRRRFDEECQRVGRRIISRPKDV</sequence>
<proteinExistence type="predicted"/>
<keyword evidence="1" id="KW-0812">Transmembrane</keyword>
<evidence type="ECO:0000313" key="2">
    <source>
        <dbReference type="EMBL" id="QXI29523.1"/>
    </source>
</evidence>
<keyword evidence="1" id="KW-1133">Transmembrane helix</keyword>
<gene>
    <name evidence="2" type="ORF">HU752_006085</name>
</gene>